<proteinExistence type="predicted"/>
<feature type="domain" description="Xylanolytic transcriptional activator regulatory" evidence="7">
    <location>
        <begin position="170"/>
        <end position="387"/>
    </location>
</feature>
<evidence type="ECO:0000256" key="3">
    <source>
        <dbReference type="ARBA" id="ARBA00023125"/>
    </source>
</evidence>
<dbReference type="GO" id="GO:0008270">
    <property type="term" value="F:zinc ion binding"/>
    <property type="evidence" value="ECO:0007669"/>
    <property type="project" value="InterPro"/>
</dbReference>
<evidence type="ECO:0000256" key="4">
    <source>
        <dbReference type="ARBA" id="ARBA00023163"/>
    </source>
</evidence>
<keyword evidence="4" id="KW-0804">Transcription</keyword>
<keyword evidence="3" id="KW-0238">DNA-binding</keyword>
<name>A0A507QTL2_MONPU</name>
<keyword evidence="2" id="KW-0805">Transcription regulation</keyword>
<dbReference type="CDD" id="cd12148">
    <property type="entry name" value="fungal_TF_MHR"/>
    <property type="match status" value="1"/>
</dbReference>
<dbReference type="InterPro" id="IPR052073">
    <property type="entry name" value="Amide_Lactam_Regulators"/>
</dbReference>
<evidence type="ECO:0000256" key="6">
    <source>
        <dbReference type="SAM" id="MobiDB-lite"/>
    </source>
</evidence>
<protein>
    <recommendedName>
        <fullName evidence="7">Xylanolytic transcriptional activator regulatory domain-containing protein</fullName>
    </recommendedName>
</protein>
<keyword evidence="9" id="KW-1185">Reference proteome</keyword>
<sequence length="607" mass="69200">MGPWCRAAAANRTGVHSSCDACAASDLHSQERSPHPASAAQRQTGRVLTLAQEGQVQVQICRELAMGNETQSPGTMLDSSSPGRDVVEYHNDVHFMSILGEIMGHRRTKRMIRIVIEENPTAPDEVCDQRLPPNVKRELSGLDETDVDYICSRRARSGSRRRSAGVEQLLRIFFEVVYPYAPVLNRVKFMQSYQSSQHSSLLLNSILVSAVPYAPTALLKECGFEDRSSAQKHFFSTAVLLYDFGCGKNQIHRLQSSLLLGTVIFSFVSEKDFRYWLHNAVRIATRMGLHRINDLDNHFDPATYKLCRRIWWVIYCRNVLLSISGMENIQMIHSCDCNTAPMTEDDWEEADESPPNLPPITPRQKLFWVEYSKLAIIVTSFNTWRVLLPDTLRTDKRLLQTTNDDIWPIVLVTTCYRFECAIYRRVCRMYQTRKEIYEYDWAKQQLRKAVFDFDMIIGKVMAYDMLSRLPLSFIGCVYTVIALHIETTLDPTESPINQSLALPYIHQGILALRAISEQWRTAKWTLQLFEWVLTQKNIPLPPHHPGAAPGSPRSQEREAGSGADARFSQPDLLAHGHGPYGIESDTFTDEFMGFDFLSNPDLLGLWN</sequence>
<dbReference type="GO" id="GO:0006351">
    <property type="term" value="P:DNA-templated transcription"/>
    <property type="evidence" value="ECO:0007669"/>
    <property type="project" value="InterPro"/>
</dbReference>
<dbReference type="AlphaFoldDB" id="A0A507QTL2"/>
<evidence type="ECO:0000256" key="1">
    <source>
        <dbReference type="ARBA" id="ARBA00022833"/>
    </source>
</evidence>
<reference evidence="8 9" key="1">
    <citation type="submission" date="2019-06" db="EMBL/GenBank/DDBJ databases">
        <title>Wine fermentation using esterase from Monascus purpureus.</title>
        <authorList>
            <person name="Geng C."/>
            <person name="Zhang Y."/>
        </authorList>
    </citation>
    <scope>NUCLEOTIDE SEQUENCE [LARGE SCALE GENOMIC DNA]</scope>
    <source>
        <strain evidence="8">HQ1</strain>
    </source>
</reference>
<evidence type="ECO:0000259" key="7">
    <source>
        <dbReference type="Pfam" id="PF04082"/>
    </source>
</evidence>
<evidence type="ECO:0000256" key="5">
    <source>
        <dbReference type="ARBA" id="ARBA00023242"/>
    </source>
</evidence>
<comment type="caution">
    <text evidence="8">The sequence shown here is derived from an EMBL/GenBank/DDBJ whole genome shotgun (WGS) entry which is preliminary data.</text>
</comment>
<dbReference type="GO" id="GO:0003677">
    <property type="term" value="F:DNA binding"/>
    <property type="evidence" value="ECO:0007669"/>
    <property type="project" value="UniProtKB-KW"/>
</dbReference>
<evidence type="ECO:0000256" key="2">
    <source>
        <dbReference type="ARBA" id="ARBA00023015"/>
    </source>
</evidence>
<evidence type="ECO:0000313" key="9">
    <source>
        <dbReference type="Proteomes" id="UP000319663"/>
    </source>
</evidence>
<dbReference type="Pfam" id="PF04082">
    <property type="entry name" value="Fungal_trans"/>
    <property type="match status" value="1"/>
</dbReference>
<keyword evidence="1" id="KW-0862">Zinc</keyword>
<dbReference type="Proteomes" id="UP000319663">
    <property type="component" value="Unassembled WGS sequence"/>
</dbReference>
<evidence type="ECO:0000313" key="8">
    <source>
        <dbReference type="EMBL" id="TQB71129.1"/>
    </source>
</evidence>
<dbReference type="EMBL" id="VIFY01000088">
    <property type="protein sequence ID" value="TQB71129.1"/>
    <property type="molecule type" value="Genomic_DNA"/>
</dbReference>
<keyword evidence="5" id="KW-0539">Nucleus</keyword>
<accession>A0A507QTL2</accession>
<dbReference type="InterPro" id="IPR007219">
    <property type="entry name" value="XnlR_reg_dom"/>
</dbReference>
<gene>
    <name evidence="8" type="ORF">MPDQ_007785</name>
</gene>
<feature type="region of interest" description="Disordered" evidence="6">
    <location>
        <begin position="542"/>
        <end position="563"/>
    </location>
</feature>
<dbReference type="PANTHER" id="PTHR47171">
    <property type="entry name" value="FARA-RELATED"/>
    <property type="match status" value="1"/>
</dbReference>
<organism evidence="8 9">
    <name type="scientific">Monascus purpureus</name>
    <name type="common">Red mold</name>
    <name type="synonym">Monascus anka</name>
    <dbReference type="NCBI Taxonomy" id="5098"/>
    <lineage>
        <taxon>Eukaryota</taxon>
        <taxon>Fungi</taxon>
        <taxon>Dikarya</taxon>
        <taxon>Ascomycota</taxon>
        <taxon>Pezizomycotina</taxon>
        <taxon>Eurotiomycetes</taxon>
        <taxon>Eurotiomycetidae</taxon>
        <taxon>Eurotiales</taxon>
        <taxon>Aspergillaceae</taxon>
        <taxon>Monascus</taxon>
    </lineage>
</organism>
<dbReference type="PANTHER" id="PTHR47171:SF3">
    <property type="entry name" value="FARA-RELATED"/>
    <property type="match status" value="1"/>
</dbReference>